<dbReference type="Pfam" id="PF01170">
    <property type="entry name" value="UPF0020"/>
    <property type="match status" value="1"/>
</dbReference>
<dbReference type="InterPro" id="IPR029063">
    <property type="entry name" value="SAM-dependent_MTases_sf"/>
</dbReference>
<keyword evidence="4" id="KW-1185">Reference proteome</keyword>
<evidence type="ECO:0000313" key="5">
    <source>
        <dbReference type="Proteomes" id="UP000231990"/>
    </source>
</evidence>
<comment type="caution">
    <text evidence="3">The sequence shown here is derived from an EMBL/GenBank/DDBJ whole genome shotgun (WGS) entry which is preliminary data.</text>
</comment>
<organism evidence="3 5">
    <name type="scientific">Leptospira perolatii</name>
    <dbReference type="NCBI Taxonomy" id="2023191"/>
    <lineage>
        <taxon>Bacteria</taxon>
        <taxon>Pseudomonadati</taxon>
        <taxon>Spirochaetota</taxon>
        <taxon>Spirochaetia</taxon>
        <taxon>Leptospirales</taxon>
        <taxon>Leptospiraceae</taxon>
        <taxon>Leptospira</taxon>
    </lineage>
</organism>
<evidence type="ECO:0000313" key="2">
    <source>
        <dbReference type="EMBL" id="PJZ68095.1"/>
    </source>
</evidence>
<evidence type="ECO:0000313" key="3">
    <source>
        <dbReference type="EMBL" id="PJZ71714.1"/>
    </source>
</evidence>
<feature type="domain" description="Ribosomal RNA large subunit methyltransferase K/L-like methyltransferase" evidence="1">
    <location>
        <begin position="178"/>
        <end position="384"/>
    </location>
</feature>
<dbReference type="OrthoDB" id="336435at2"/>
<dbReference type="Gene3D" id="3.40.50.150">
    <property type="entry name" value="Vaccinia Virus protein VP39"/>
    <property type="match status" value="1"/>
</dbReference>
<dbReference type="EMBL" id="NPDY01000034">
    <property type="protein sequence ID" value="PJZ68095.1"/>
    <property type="molecule type" value="Genomic_DNA"/>
</dbReference>
<proteinExistence type="predicted"/>
<dbReference type="Proteomes" id="UP000231990">
    <property type="component" value="Unassembled WGS sequence"/>
</dbReference>
<protein>
    <recommendedName>
        <fullName evidence="1">Ribosomal RNA large subunit methyltransferase K/L-like methyltransferase domain-containing protein</fullName>
    </recommendedName>
</protein>
<dbReference type="InterPro" id="IPR000241">
    <property type="entry name" value="RlmKL-like_Mtase"/>
</dbReference>
<gene>
    <name evidence="2" type="ORF">CH360_17895</name>
    <name evidence="3" type="ORF">CH373_17955</name>
</gene>
<accession>A0A2M9ZIC1</accession>
<dbReference type="EMBL" id="NPDZ01000022">
    <property type="protein sequence ID" value="PJZ71714.1"/>
    <property type="molecule type" value="Genomic_DNA"/>
</dbReference>
<reference evidence="4 5" key="1">
    <citation type="submission" date="2017-07" db="EMBL/GenBank/DDBJ databases">
        <title>Leptospira spp. isolated from tropical soils.</title>
        <authorList>
            <person name="Thibeaux R."/>
            <person name="Iraola G."/>
            <person name="Ferres I."/>
            <person name="Bierque E."/>
            <person name="Girault D."/>
            <person name="Soupe-Gilbert M.-E."/>
            <person name="Picardeau M."/>
            <person name="Goarant C."/>
        </authorList>
    </citation>
    <scope>NUCLEOTIDE SEQUENCE [LARGE SCALE GENOMIC DNA]</scope>
    <source>
        <strain evidence="3 5">FH1-B-B1</strain>
        <strain evidence="2 4">FH1-B-C1</strain>
    </source>
</reference>
<dbReference type="Proteomes" id="UP000231962">
    <property type="component" value="Unassembled WGS sequence"/>
</dbReference>
<sequence length="406" mass="47068">MNWKFQKFRAGQLNRWEFLIPPGTATETDAYLADVFGAPFLPGQSIPTGQVFPEKFILEKSNFKQALEILARIPWLTDFRLNLGKYKLDKAFSFDGFESALKDSGLLPSGWSLKLHPQAKGNSSLGREEIQTLWDEHKSSFQDGSLFTELNALCIGHEMILSLSMCGDPLFKRGRFKPLGKSAPVRENLASFLLWRLQQRLSEVDALIVPFAGSGTFVWEGAHRILSLSFPHYKRRFFFQDLLEFPQNTWEFLYSRLLRERSNDHLKIWINELERETWNYLQERKEEYSKYLIDLNSSFALDFSGENSDFFTVNSKIVWESLGEPKNIWIPVNPPYGLRIQTGSNSNFYRKLGRKLSEWKNLPANVVGFVMCPTEQSWSEILNELKKHVETIHVTHGGMDLRVLYF</sequence>
<dbReference type="AlphaFoldDB" id="A0A2M9ZIC1"/>
<evidence type="ECO:0000313" key="4">
    <source>
        <dbReference type="Proteomes" id="UP000231962"/>
    </source>
</evidence>
<dbReference type="RefSeq" id="WP_100715472.1">
    <property type="nucleotide sequence ID" value="NZ_NPDY01000034.1"/>
</dbReference>
<dbReference type="Gene3D" id="3.30.2130.30">
    <property type="match status" value="1"/>
</dbReference>
<name>A0A2M9ZIC1_9LEPT</name>
<evidence type="ECO:0000259" key="1">
    <source>
        <dbReference type="Pfam" id="PF01170"/>
    </source>
</evidence>